<dbReference type="SUPFAM" id="SSF53850">
    <property type="entry name" value="Periplasmic binding protein-like II"/>
    <property type="match status" value="1"/>
</dbReference>
<feature type="domain" description="HAMP" evidence="7">
    <location>
        <begin position="57"/>
        <end position="104"/>
    </location>
</feature>
<evidence type="ECO:0000313" key="8">
    <source>
        <dbReference type="EMBL" id="ELY97609.1"/>
    </source>
</evidence>
<dbReference type="SUPFAM" id="SSF58104">
    <property type="entry name" value="Methyl-accepting chemotaxis protein (MCP) signaling domain"/>
    <property type="match status" value="1"/>
</dbReference>
<dbReference type="Proteomes" id="UP000011693">
    <property type="component" value="Unassembled WGS sequence"/>
</dbReference>
<comment type="caution">
    <text evidence="8">The sequence shown here is derived from an EMBL/GenBank/DDBJ whole genome shotgun (WGS) entry which is preliminary data.</text>
</comment>
<dbReference type="CDD" id="cd14748">
    <property type="entry name" value="PBP2_UgpB"/>
    <property type="match status" value="1"/>
</dbReference>
<keyword evidence="1 3" id="KW-0807">Transducer</keyword>
<dbReference type="PANTHER" id="PTHR32089">
    <property type="entry name" value="METHYL-ACCEPTING CHEMOTAXIS PROTEIN MCPB"/>
    <property type="match status" value="1"/>
</dbReference>
<dbReference type="RefSeq" id="WP_006168103.1">
    <property type="nucleotide sequence ID" value="NZ_AOIN01000067.1"/>
</dbReference>
<evidence type="ECO:0000259" key="6">
    <source>
        <dbReference type="PROSITE" id="PS50111"/>
    </source>
</evidence>
<protein>
    <submittedName>
        <fullName evidence="8">MCP domain-containing signal transducer</fullName>
    </submittedName>
</protein>
<feature type="coiled-coil region" evidence="4">
    <location>
        <begin position="267"/>
        <end position="330"/>
    </location>
</feature>
<dbReference type="STRING" id="1227492.C482_13339"/>
<feature type="compositionally biased region" description="Basic and acidic residues" evidence="5">
    <location>
        <begin position="21"/>
        <end position="31"/>
    </location>
</feature>
<dbReference type="InterPro" id="IPR004090">
    <property type="entry name" value="Chemotax_Me-accpt_rcpt"/>
</dbReference>
<dbReference type="InterPro" id="IPR003660">
    <property type="entry name" value="HAMP_dom"/>
</dbReference>
<proteinExistence type="inferred from homology"/>
<organism evidence="8 9">
    <name type="scientific">Natrialba chahannaoensis JCM 10990</name>
    <dbReference type="NCBI Taxonomy" id="1227492"/>
    <lineage>
        <taxon>Archaea</taxon>
        <taxon>Methanobacteriati</taxon>
        <taxon>Methanobacteriota</taxon>
        <taxon>Stenosarchaea group</taxon>
        <taxon>Halobacteria</taxon>
        <taxon>Halobacteriales</taxon>
        <taxon>Natrialbaceae</taxon>
        <taxon>Natrialba</taxon>
    </lineage>
</organism>
<feature type="region of interest" description="Disordered" evidence="5">
    <location>
        <begin position="1"/>
        <end position="49"/>
    </location>
</feature>
<dbReference type="GO" id="GO:0006935">
    <property type="term" value="P:chemotaxis"/>
    <property type="evidence" value="ECO:0007669"/>
    <property type="project" value="InterPro"/>
</dbReference>
<dbReference type="GO" id="GO:0016020">
    <property type="term" value="C:membrane"/>
    <property type="evidence" value="ECO:0007669"/>
    <property type="project" value="InterPro"/>
</dbReference>
<sequence>MVKGTRSSGDQSQTETGTADRASESDSRESNDGANRLTNGGSGDGGIESDDLADAELERVQTAMNRCADGDLTVRLDENAADDRIAAIAAEFNRLVRTFSETIDDVDEFGEQVTGASDHVGSRVDDVKDTSKTVSTAVSHISDSATEQHARIDTATGELQTLSATTEEIASSAAEAAATAQNVAERGQDGRNAATGALEELDDINNRTGRARESVERLDERIAEVEGIVELIRDIADETNLLALNASIQAAKAGEEGNGFAVVANEIKSLAEEAHDATAEIETSIDEIRDETNDTVAEIEEMHERVTTGLETAESALEAFTDLVDDIEETTVAVEEISEATDEQASSVEAIVSMADDIADISDDTSTKTDDVTVAAREQTTSLTEVAASVSALKERATAIESLLDTYDTSTVRVETDATVLEFWHAMGGDKGVLLDELIAEFEAQTDGIRIESRSKGSYRGTFDATLSAVERGSPPAIAQLYEIGTKRALDSDAFVPVERVLSGHDLSLDELLDPVLEYYRTDGQLYSMPFNASTPVLYFNEAAFDGAGLQRTSPPRTFDEVRDAAEQLVDAGVVDAGITFANYSWFIEQWFAEQNQPLVDENNGRDGTPTEAYLDGDAGRTVYDWLTGLDRDGLYHDPGIEARGKARERFHAGDAAMLIDSTSSLTSVVGDADFDVGTGYFPVPAERHGVVVGGGSLWITAAASREERRAAAEFLAWLAQPKQQARWHKETGYFPIHEEAVERLDREGWFREKPGYETAIEQLLASENTPATNGARMGPFNTVRTLIAEASDNVIPEFGVDDGLERLNDQVELQLRRYRDEDLSGIDH</sequence>
<evidence type="ECO:0000256" key="5">
    <source>
        <dbReference type="SAM" id="MobiDB-lite"/>
    </source>
</evidence>
<dbReference type="PRINTS" id="PR00260">
    <property type="entry name" value="CHEMTRNSDUCR"/>
</dbReference>
<evidence type="ECO:0000259" key="7">
    <source>
        <dbReference type="PROSITE" id="PS50885"/>
    </source>
</evidence>
<comment type="similarity">
    <text evidence="2">Belongs to the methyl-accepting chemotaxis (MCP) protein family.</text>
</comment>
<dbReference type="CDD" id="cd11386">
    <property type="entry name" value="MCP_signal"/>
    <property type="match status" value="1"/>
</dbReference>
<dbReference type="AlphaFoldDB" id="M0AGE1"/>
<reference evidence="8 9" key="1">
    <citation type="journal article" date="2014" name="PLoS Genet.">
        <title>Phylogenetically driven sequencing of extremely halophilic archaea reveals strategies for static and dynamic osmo-response.</title>
        <authorList>
            <person name="Becker E.A."/>
            <person name="Seitzer P.M."/>
            <person name="Tritt A."/>
            <person name="Larsen D."/>
            <person name="Krusor M."/>
            <person name="Yao A.I."/>
            <person name="Wu D."/>
            <person name="Madern D."/>
            <person name="Eisen J.A."/>
            <person name="Darling A.E."/>
            <person name="Facciotti M.T."/>
        </authorList>
    </citation>
    <scope>NUCLEOTIDE SEQUENCE [LARGE SCALE GENOMIC DNA]</scope>
    <source>
        <strain evidence="8 9">JCM 10990</strain>
    </source>
</reference>
<dbReference type="InterPro" id="IPR006059">
    <property type="entry name" value="SBP"/>
</dbReference>
<keyword evidence="9" id="KW-1185">Reference proteome</keyword>
<feature type="compositionally biased region" description="Polar residues" evidence="5">
    <location>
        <begin position="1"/>
        <end position="17"/>
    </location>
</feature>
<dbReference type="OrthoDB" id="30637at2157"/>
<dbReference type="Gene3D" id="3.40.190.10">
    <property type="entry name" value="Periplasmic binding protein-like II"/>
    <property type="match status" value="2"/>
</dbReference>
<dbReference type="Pfam" id="PF00015">
    <property type="entry name" value="MCPsignal"/>
    <property type="match status" value="1"/>
</dbReference>
<evidence type="ECO:0000256" key="2">
    <source>
        <dbReference type="ARBA" id="ARBA00029447"/>
    </source>
</evidence>
<dbReference type="GO" id="GO:0004888">
    <property type="term" value="F:transmembrane signaling receptor activity"/>
    <property type="evidence" value="ECO:0007669"/>
    <property type="project" value="InterPro"/>
</dbReference>
<evidence type="ECO:0000256" key="1">
    <source>
        <dbReference type="ARBA" id="ARBA00023224"/>
    </source>
</evidence>
<dbReference type="Gene3D" id="6.10.340.10">
    <property type="match status" value="1"/>
</dbReference>
<accession>M0AGE1</accession>
<dbReference type="EMBL" id="AOIN01000067">
    <property type="protein sequence ID" value="ELY97609.1"/>
    <property type="molecule type" value="Genomic_DNA"/>
</dbReference>
<dbReference type="PROSITE" id="PS50885">
    <property type="entry name" value="HAMP"/>
    <property type="match status" value="1"/>
</dbReference>
<dbReference type="GO" id="GO:0007165">
    <property type="term" value="P:signal transduction"/>
    <property type="evidence" value="ECO:0007669"/>
    <property type="project" value="UniProtKB-KW"/>
</dbReference>
<name>M0AGE1_9EURY</name>
<evidence type="ECO:0000256" key="4">
    <source>
        <dbReference type="SAM" id="Coils"/>
    </source>
</evidence>
<dbReference type="InterPro" id="IPR004089">
    <property type="entry name" value="MCPsignal_dom"/>
</dbReference>
<dbReference type="SMART" id="SM00283">
    <property type="entry name" value="MA"/>
    <property type="match status" value="1"/>
</dbReference>
<dbReference type="Gene3D" id="1.10.287.950">
    <property type="entry name" value="Methyl-accepting chemotaxis protein"/>
    <property type="match status" value="1"/>
</dbReference>
<evidence type="ECO:0000313" key="9">
    <source>
        <dbReference type="Proteomes" id="UP000011693"/>
    </source>
</evidence>
<dbReference type="PATRIC" id="fig|1227492.4.peg.2645"/>
<dbReference type="Pfam" id="PF13416">
    <property type="entry name" value="SBP_bac_8"/>
    <property type="match status" value="1"/>
</dbReference>
<gene>
    <name evidence="8" type="ORF">C482_13339</name>
</gene>
<evidence type="ECO:0000256" key="3">
    <source>
        <dbReference type="PROSITE-ProRule" id="PRU00284"/>
    </source>
</evidence>
<feature type="domain" description="Methyl-accepting transducer" evidence="6">
    <location>
        <begin position="123"/>
        <end position="359"/>
    </location>
</feature>
<keyword evidence="4" id="KW-0175">Coiled coil</keyword>
<dbReference type="PANTHER" id="PTHR32089:SF112">
    <property type="entry name" value="LYSOZYME-LIKE PROTEIN-RELATED"/>
    <property type="match status" value="1"/>
</dbReference>
<dbReference type="PROSITE" id="PS50111">
    <property type="entry name" value="CHEMOTAXIS_TRANSDUC_2"/>
    <property type="match status" value="1"/>
</dbReference>